<reference evidence="1 2" key="1">
    <citation type="journal article" date="2019" name="Sci. Rep.">
        <title>Orb-weaving spider Araneus ventricosus genome elucidates the spidroin gene catalogue.</title>
        <authorList>
            <person name="Kono N."/>
            <person name="Nakamura H."/>
            <person name="Ohtoshi R."/>
            <person name="Moran D.A.P."/>
            <person name="Shinohara A."/>
            <person name="Yoshida Y."/>
            <person name="Fujiwara M."/>
            <person name="Mori M."/>
            <person name="Tomita M."/>
            <person name="Arakawa K."/>
        </authorList>
    </citation>
    <scope>NUCLEOTIDE SEQUENCE [LARGE SCALE GENOMIC DNA]</scope>
</reference>
<gene>
    <name evidence="1" type="ORF">AVEN_226736_1</name>
</gene>
<sequence length="116" mass="12807">MGSQRCWNLLDISISRGDTLECTRRFHVTSRPAAGGERLDDGVCIDRLGSPLSANVFGVRPQCELGSCSMTSIQKFTPERRVVVGSLHAGVKKGRNECAERLSTQKREFPLEKLVT</sequence>
<comment type="caution">
    <text evidence="1">The sequence shown here is derived from an EMBL/GenBank/DDBJ whole genome shotgun (WGS) entry which is preliminary data.</text>
</comment>
<dbReference type="Proteomes" id="UP000499080">
    <property type="component" value="Unassembled WGS sequence"/>
</dbReference>
<organism evidence="1 2">
    <name type="scientific">Araneus ventricosus</name>
    <name type="common">Orbweaver spider</name>
    <name type="synonym">Epeira ventricosa</name>
    <dbReference type="NCBI Taxonomy" id="182803"/>
    <lineage>
        <taxon>Eukaryota</taxon>
        <taxon>Metazoa</taxon>
        <taxon>Ecdysozoa</taxon>
        <taxon>Arthropoda</taxon>
        <taxon>Chelicerata</taxon>
        <taxon>Arachnida</taxon>
        <taxon>Araneae</taxon>
        <taxon>Araneomorphae</taxon>
        <taxon>Entelegynae</taxon>
        <taxon>Araneoidea</taxon>
        <taxon>Araneidae</taxon>
        <taxon>Araneus</taxon>
    </lineage>
</organism>
<name>A0A4Y2UC51_ARAVE</name>
<dbReference type="AlphaFoldDB" id="A0A4Y2UC51"/>
<dbReference type="EMBL" id="BGPR01034724">
    <property type="protein sequence ID" value="GBO09206.1"/>
    <property type="molecule type" value="Genomic_DNA"/>
</dbReference>
<evidence type="ECO:0000313" key="1">
    <source>
        <dbReference type="EMBL" id="GBO09206.1"/>
    </source>
</evidence>
<proteinExistence type="predicted"/>
<protein>
    <submittedName>
        <fullName evidence="1">Uncharacterized protein</fullName>
    </submittedName>
</protein>
<evidence type="ECO:0000313" key="2">
    <source>
        <dbReference type="Proteomes" id="UP000499080"/>
    </source>
</evidence>
<accession>A0A4Y2UC51</accession>
<keyword evidence="2" id="KW-1185">Reference proteome</keyword>